<evidence type="ECO:0000313" key="4">
    <source>
        <dbReference type="EMBL" id="KAK6942568.1"/>
    </source>
</evidence>
<keyword evidence="1 2" id="KW-0694">RNA-binding</keyword>
<comment type="caution">
    <text evidence="4">The sequence shown here is derived from an EMBL/GenBank/DDBJ whole genome shotgun (WGS) entry which is preliminary data.</text>
</comment>
<dbReference type="Gene3D" id="3.30.70.330">
    <property type="match status" value="1"/>
</dbReference>
<dbReference type="Pfam" id="PF00076">
    <property type="entry name" value="RRM_1"/>
    <property type="match status" value="1"/>
</dbReference>
<gene>
    <name evidence="4" type="ORF">RJ641_027945</name>
</gene>
<evidence type="ECO:0000256" key="1">
    <source>
        <dbReference type="ARBA" id="ARBA00022884"/>
    </source>
</evidence>
<dbReference type="AlphaFoldDB" id="A0AAN8W9S1"/>
<reference evidence="4 5" key="1">
    <citation type="submission" date="2023-12" db="EMBL/GenBank/DDBJ databases">
        <title>A high-quality genome assembly for Dillenia turbinata (Dilleniales).</title>
        <authorList>
            <person name="Chanderbali A."/>
        </authorList>
    </citation>
    <scope>NUCLEOTIDE SEQUENCE [LARGE SCALE GENOMIC DNA]</scope>
    <source>
        <strain evidence="4">LSX21</strain>
        <tissue evidence="4">Leaf</tissue>
    </source>
</reference>
<evidence type="ECO:0000313" key="5">
    <source>
        <dbReference type="Proteomes" id="UP001370490"/>
    </source>
</evidence>
<dbReference type="GO" id="GO:0003723">
    <property type="term" value="F:RNA binding"/>
    <property type="evidence" value="ECO:0007669"/>
    <property type="project" value="UniProtKB-UniRule"/>
</dbReference>
<dbReference type="Proteomes" id="UP001370490">
    <property type="component" value="Unassembled WGS sequence"/>
</dbReference>
<evidence type="ECO:0000259" key="3">
    <source>
        <dbReference type="PROSITE" id="PS50102"/>
    </source>
</evidence>
<dbReference type="InterPro" id="IPR012677">
    <property type="entry name" value="Nucleotide-bd_a/b_plait_sf"/>
</dbReference>
<proteinExistence type="predicted"/>
<dbReference type="InterPro" id="IPR000504">
    <property type="entry name" value="RRM_dom"/>
</dbReference>
<name>A0AAN8W9S1_9MAGN</name>
<keyword evidence="5" id="KW-1185">Reference proteome</keyword>
<evidence type="ECO:0000256" key="2">
    <source>
        <dbReference type="PROSITE-ProRule" id="PRU00176"/>
    </source>
</evidence>
<feature type="domain" description="RRM" evidence="3">
    <location>
        <begin position="103"/>
        <end position="187"/>
    </location>
</feature>
<dbReference type="EMBL" id="JBAMMX010000004">
    <property type="protein sequence ID" value="KAK6942568.1"/>
    <property type="molecule type" value="Genomic_DNA"/>
</dbReference>
<organism evidence="4 5">
    <name type="scientific">Dillenia turbinata</name>
    <dbReference type="NCBI Taxonomy" id="194707"/>
    <lineage>
        <taxon>Eukaryota</taxon>
        <taxon>Viridiplantae</taxon>
        <taxon>Streptophyta</taxon>
        <taxon>Embryophyta</taxon>
        <taxon>Tracheophyta</taxon>
        <taxon>Spermatophyta</taxon>
        <taxon>Magnoliopsida</taxon>
        <taxon>eudicotyledons</taxon>
        <taxon>Gunneridae</taxon>
        <taxon>Pentapetalae</taxon>
        <taxon>Dilleniales</taxon>
        <taxon>Dilleniaceae</taxon>
        <taxon>Dillenia</taxon>
    </lineage>
</organism>
<dbReference type="InterPro" id="IPR035979">
    <property type="entry name" value="RBD_domain_sf"/>
</dbReference>
<dbReference type="SUPFAM" id="SSF54928">
    <property type="entry name" value="RNA-binding domain, RBD"/>
    <property type="match status" value="1"/>
</dbReference>
<protein>
    <submittedName>
        <fullName evidence="4">RNA recognition motif domain</fullName>
    </submittedName>
</protein>
<dbReference type="PANTHER" id="PTHR48027">
    <property type="entry name" value="HETEROGENEOUS NUCLEAR RIBONUCLEOPROTEIN 87F-RELATED"/>
    <property type="match status" value="1"/>
</dbReference>
<accession>A0AAN8W9S1</accession>
<dbReference type="PROSITE" id="PS50102">
    <property type="entry name" value="RRM"/>
    <property type="match status" value="1"/>
</dbReference>
<dbReference type="InterPro" id="IPR052462">
    <property type="entry name" value="SLIRP/GR-RBP-like"/>
</dbReference>
<sequence length="245" mass="26505">MASLRRISGSISSGRLCSRVSSNGILSVSPASSQTLIPPRLLIPSRGIASKLFVGDSSADLFLLTLDMDALFTLRVFVMLNERDAEDAYCMKRMPNRIPSVLIKLVGDGLSYYTTEQTLSEAFSQYGQVLEATVVVDRVSDRSKGFGFITFASEDAAYKALTEMNGKAILETYALNGRTIFVDYAKPKTVSGGMPIARGPPEPLEQRPIIGGNITKWDKTDLIISKDAAVLSYGVALAVDPPLNI</sequence>
<dbReference type="SMART" id="SM00360">
    <property type="entry name" value="RRM"/>
    <property type="match status" value="1"/>
</dbReference>